<dbReference type="Pfam" id="PF03372">
    <property type="entry name" value="Exo_endo_phos"/>
    <property type="match status" value="1"/>
</dbReference>
<name>A0A211ZFI9_9PROT</name>
<accession>A0A211ZFI9</accession>
<keyword evidence="3" id="KW-1185">Reference proteome</keyword>
<dbReference type="AlphaFoldDB" id="A0A211ZFI9"/>
<dbReference type="SUPFAM" id="SSF56219">
    <property type="entry name" value="DNase I-like"/>
    <property type="match status" value="1"/>
</dbReference>
<dbReference type="InterPro" id="IPR005135">
    <property type="entry name" value="Endo/exonuclease/phosphatase"/>
</dbReference>
<dbReference type="EMBL" id="NHON01000072">
    <property type="protein sequence ID" value="OWJ64005.1"/>
    <property type="molecule type" value="Genomic_DNA"/>
</dbReference>
<reference evidence="3" key="1">
    <citation type="submission" date="2017-05" db="EMBL/GenBank/DDBJ databases">
        <authorList>
            <person name="Macchi M."/>
            <person name="Festa S."/>
            <person name="Coppotelli B.M."/>
            <person name="Morelli I.S."/>
        </authorList>
    </citation>
    <scope>NUCLEOTIDE SEQUENCE [LARGE SCALE GENOMIC DNA]</scope>
    <source>
        <strain evidence="3">I</strain>
    </source>
</reference>
<organism evidence="2 3">
    <name type="scientific">Inquilinus limosus</name>
    <dbReference type="NCBI Taxonomy" id="171674"/>
    <lineage>
        <taxon>Bacteria</taxon>
        <taxon>Pseudomonadati</taxon>
        <taxon>Pseudomonadota</taxon>
        <taxon>Alphaproteobacteria</taxon>
        <taxon>Rhodospirillales</taxon>
        <taxon>Rhodospirillaceae</taxon>
        <taxon>Inquilinus</taxon>
    </lineage>
</organism>
<dbReference type="RefSeq" id="WP_088154861.1">
    <property type="nucleotide sequence ID" value="NZ_NHON01000072.1"/>
</dbReference>
<evidence type="ECO:0000313" key="3">
    <source>
        <dbReference type="Proteomes" id="UP000196655"/>
    </source>
</evidence>
<dbReference type="InterPro" id="IPR036691">
    <property type="entry name" value="Endo/exonu/phosph_ase_sf"/>
</dbReference>
<gene>
    <name evidence="2" type="ORF">BWR60_27085</name>
</gene>
<comment type="caution">
    <text evidence="2">The sequence shown here is derived from an EMBL/GenBank/DDBJ whole genome shotgun (WGS) entry which is preliminary data.</text>
</comment>
<dbReference type="OrthoDB" id="8047712at2"/>
<dbReference type="STRING" id="1122125.GCA_000423185_04921"/>
<dbReference type="Gene3D" id="3.60.10.10">
    <property type="entry name" value="Endonuclease/exonuclease/phosphatase"/>
    <property type="match status" value="1"/>
</dbReference>
<feature type="domain" description="Endonuclease/exonuclease/phosphatase" evidence="1">
    <location>
        <begin position="64"/>
        <end position="319"/>
    </location>
</feature>
<evidence type="ECO:0000259" key="1">
    <source>
        <dbReference type="Pfam" id="PF03372"/>
    </source>
</evidence>
<sequence length="340" mass="36444">MRDVISRRAGVLPAPDPILLADAALAPDDAHDRFAPQVPALNAVEHRPAEEEWPVGPRLRVAAWNAERLKYHAPSAALLRGVDVVLLTEADIGMARSGNRHTVRDLAEALGMGWAYGVEFVELGLGDARECEWHADEDNRTGLHGNAILSRHKLLDPVVIPLDAGGTWFAGRSGNQRRLGGRMAVAARLDTKRPLWLVAAHLESHSDAADRACQGERLVAAIDRLVPTGAGVVLGGDFNTKEALGSLEVPEEPLFAVLRAAGFDWHRCNAPGPTQRTRPDGTPVAPFARLDWLFTRHAEAEAPETIPAVDATGAAISDHDVVAATVMTGVAVEQKAEARA</sequence>
<protein>
    <recommendedName>
        <fullName evidence="1">Endonuclease/exonuclease/phosphatase domain-containing protein</fullName>
    </recommendedName>
</protein>
<dbReference type="GO" id="GO:0003824">
    <property type="term" value="F:catalytic activity"/>
    <property type="evidence" value="ECO:0007669"/>
    <property type="project" value="InterPro"/>
</dbReference>
<evidence type="ECO:0000313" key="2">
    <source>
        <dbReference type="EMBL" id="OWJ64005.1"/>
    </source>
</evidence>
<proteinExistence type="predicted"/>
<dbReference type="Proteomes" id="UP000196655">
    <property type="component" value="Unassembled WGS sequence"/>
</dbReference>